<keyword evidence="9" id="KW-0812">Transmembrane</keyword>
<dbReference type="Pfam" id="PF01569">
    <property type="entry name" value="PAP2"/>
    <property type="match status" value="1"/>
</dbReference>
<dbReference type="InterPro" id="IPR045540">
    <property type="entry name" value="YegS/DAGK_C"/>
</dbReference>
<evidence type="ECO:0000256" key="6">
    <source>
        <dbReference type="ARBA" id="ARBA00022840"/>
    </source>
</evidence>
<evidence type="ECO:0000313" key="12">
    <source>
        <dbReference type="Proteomes" id="UP000252770"/>
    </source>
</evidence>
<dbReference type="InterPro" id="IPR000326">
    <property type="entry name" value="PAP2/HPO"/>
</dbReference>
<dbReference type="RefSeq" id="WP_114127722.1">
    <property type="nucleotide sequence ID" value="NZ_QOUI01000011.1"/>
</dbReference>
<dbReference type="PANTHER" id="PTHR12358:SF54">
    <property type="entry name" value="SPHINGOSINE KINASE RELATED PROTEIN"/>
    <property type="match status" value="1"/>
</dbReference>
<evidence type="ECO:0000256" key="3">
    <source>
        <dbReference type="ARBA" id="ARBA00022679"/>
    </source>
</evidence>
<dbReference type="Gene3D" id="1.20.144.10">
    <property type="entry name" value="Phosphatidic acid phosphatase type 2/haloperoxidase"/>
    <property type="match status" value="1"/>
</dbReference>
<name>A0A367YRB2_9ACTN</name>
<feature type="transmembrane region" description="Helical" evidence="9">
    <location>
        <begin position="191"/>
        <end position="211"/>
    </location>
</feature>
<dbReference type="InterPro" id="IPR017438">
    <property type="entry name" value="ATP-NAD_kinase_N"/>
</dbReference>
<evidence type="ECO:0000256" key="9">
    <source>
        <dbReference type="SAM" id="Phobius"/>
    </source>
</evidence>
<dbReference type="EMBL" id="QOUI01000011">
    <property type="protein sequence ID" value="RCK68435.1"/>
    <property type="molecule type" value="Genomic_DNA"/>
</dbReference>
<keyword evidence="7" id="KW-0443">Lipid metabolism</keyword>
<feature type="transmembrane region" description="Helical" evidence="9">
    <location>
        <begin position="161"/>
        <end position="179"/>
    </location>
</feature>
<dbReference type="PROSITE" id="PS50146">
    <property type="entry name" value="DAGK"/>
    <property type="match status" value="1"/>
</dbReference>
<dbReference type="InterPro" id="IPR001206">
    <property type="entry name" value="Diacylglycerol_kinase_cat_dom"/>
</dbReference>
<dbReference type="Pfam" id="PF19279">
    <property type="entry name" value="YegS_C"/>
    <property type="match status" value="1"/>
</dbReference>
<accession>A0A367YRB2</accession>
<evidence type="ECO:0000256" key="8">
    <source>
        <dbReference type="ARBA" id="ARBA00023264"/>
    </source>
</evidence>
<dbReference type="PANTHER" id="PTHR12358">
    <property type="entry name" value="SPHINGOSINE KINASE"/>
    <property type="match status" value="1"/>
</dbReference>
<dbReference type="Gene3D" id="2.60.200.40">
    <property type="match status" value="1"/>
</dbReference>
<evidence type="ECO:0000259" key="10">
    <source>
        <dbReference type="PROSITE" id="PS50146"/>
    </source>
</evidence>
<keyword evidence="5" id="KW-0418">Kinase</keyword>
<keyword evidence="3" id="KW-0808">Transferase</keyword>
<dbReference type="InterPro" id="IPR016064">
    <property type="entry name" value="NAD/diacylglycerol_kinase_sf"/>
</dbReference>
<keyword evidence="12" id="KW-1185">Reference proteome</keyword>
<protein>
    <submittedName>
        <fullName evidence="11">Phosphatase PAP2 family protein</fullName>
    </submittedName>
</protein>
<gene>
    <name evidence="11" type="ORF">DT076_16080</name>
</gene>
<feature type="transmembrane region" description="Helical" evidence="9">
    <location>
        <begin position="55"/>
        <end position="81"/>
    </location>
</feature>
<comment type="similarity">
    <text evidence="2">Belongs to the diacylglycerol/lipid kinase family.</text>
</comment>
<evidence type="ECO:0000256" key="2">
    <source>
        <dbReference type="ARBA" id="ARBA00005983"/>
    </source>
</evidence>
<keyword evidence="8" id="KW-1208">Phospholipid metabolism</keyword>
<dbReference type="Gene3D" id="3.40.50.10330">
    <property type="entry name" value="Probable inorganic polyphosphate/atp-NAD kinase, domain 1"/>
    <property type="match status" value="1"/>
</dbReference>
<dbReference type="GO" id="GO:0005524">
    <property type="term" value="F:ATP binding"/>
    <property type="evidence" value="ECO:0007669"/>
    <property type="project" value="UniProtKB-KW"/>
</dbReference>
<proteinExistence type="inferred from homology"/>
<evidence type="ECO:0000256" key="7">
    <source>
        <dbReference type="ARBA" id="ARBA00023209"/>
    </source>
</evidence>
<keyword evidence="7" id="KW-0594">Phospholipid biosynthesis</keyword>
<dbReference type="SUPFAM" id="SSF111331">
    <property type="entry name" value="NAD kinase/diacylglycerol kinase-like"/>
    <property type="match status" value="1"/>
</dbReference>
<dbReference type="GO" id="GO:0016301">
    <property type="term" value="F:kinase activity"/>
    <property type="evidence" value="ECO:0007669"/>
    <property type="project" value="UniProtKB-KW"/>
</dbReference>
<dbReference type="Pfam" id="PF00781">
    <property type="entry name" value="DAGK_cat"/>
    <property type="match status" value="1"/>
</dbReference>
<dbReference type="GO" id="GO:0008654">
    <property type="term" value="P:phospholipid biosynthetic process"/>
    <property type="evidence" value="ECO:0007669"/>
    <property type="project" value="UniProtKB-KW"/>
</dbReference>
<evidence type="ECO:0000256" key="5">
    <source>
        <dbReference type="ARBA" id="ARBA00022777"/>
    </source>
</evidence>
<dbReference type="InterPro" id="IPR050187">
    <property type="entry name" value="Lipid_Phosphate_FormReg"/>
</dbReference>
<comment type="caution">
    <text evidence="11">The sequence shown here is derived from an EMBL/GenBank/DDBJ whole genome shotgun (WGS) entry which is preliminary data.</text>
</comment>
<evidence type="ECO:0000256" key="1">
    <source>
        <dbReference type="ARBA" id="ARBA00001946"/>
    </source>
</evidence>
<sequence length="542" mass="57836">MTARRRLPSTFAWAVSVAAVLGFALLTLVVAQGWLDGLDRATTAVPLVPGSAAEEIFAAIALVTTPVVCYSVVLGYALWCLRRRLRNLAMAMFLSIPVAWGGGYAWKALLARERPESPHELITALGHSYPSQHAAAITVLVVAVTATLIHTRQPRTVMLGWRVAGLALVAVVLLDRWIMSAHWLSDLLGGLLWGAAVVASAMLACGVRVVPPELDRLLVARPDPERELRTCAVVYNPARVTDWPGFRRRVEYELDARGYRPLWLETTAADPGRAMTLRAVRERADLVLGAGGDGTIRIICDGLAGTGIPFGLIPAGTGNLLAKNLGIPLDESTALLMALDGVDTPVDLVRLAVDGQQPGEHFSVMAGLGVDAVIMAATNPDLKRAVGSAAYFVAAARHASYPPVNARIRVDDGPELRRRASVIVIGNVGFLQGGIPLIPDARANDGLLDLMVASPRSARDWARIVTRVLTRREHGDAALDRITGRRVSIRIDRTDPYQMDGDTVGTCSQLVAEVVPGALTLRLPPGHRHGLVAPAAATASST</sequence>
<dbReference type="InterPro" id="IPR036938">
    <property type="entry name" value="PAP2/HPO_sf"/>
</dbReference>
<dbReference type="SUPFAM" id="SSF48317">
    <property type="entry name" value="Acid phosphatase/Vanadium-dependent haloperoxidase"/>
    <property type="match status" value="1"/>
</dbReference>
<reference evidence="11 12" key="1">
    <citation type="submission" date="2018-07" db="EMBL/GenBank/DDBJ databases">
        <title>Desertimonas flava gen. nov. sp. nov.</title>
        <authorList>
            <person name="Liu S."/>
        </authorList>
    </citation>
    <scope>NUCLEOTIDE SEQUENCE [LARGE SCALE GENOMIC DNA]</scope>
    <source>
        <strain evidence="11 12">16Sb5-5</strain>
    </source>
</reference>
<evidence type="ECO:0000313" key="11">
    <source>
        <dbReference type="EMBL" id="RCK68435.1"/>
    </source>
</evidence>
<keyword evidence="7" id="KW-0444">Lipid biosynthesis</keyword>
<keyword evidence="9" id="KW-0472">Membrane</keyword>
<feature type="transmembrane region" description="Helical" evidence="9">
    <location>
        <begin position="12"/>
        <end position="35"/>
    </location>
</feature>
<keyword evidence="9" id="KW-1133">Transmembrane helix</keyword>
<evidence type="ECO:0000256" key="4">
    <source>
        <dbReference type="ARBA" id="ARBA00022741"/>
    </source>
</evidence>
<keyword evidence="4" id="KW-0547">Nucleotide-binding</keyword>
<feature type="transmembrane region" description="Helical" evidence="9">
    <location>
        <begin position="129"/>
        <end position="149"/>
    </location>
</feature>
<comment type="cofactor">
    <cofactor evidence="1">
        <name>Mg(2+)</name>
        <dbReference type="ChEBI" id="CHEBI:18420"/>
    </cofactor>
</comment>
<feature type="domain" description="DAGKc" evidence="10">
    <location>
        <begin position="226"/>
        <end position="355"/>
    </location>
</feature>
<feature type="transmembrane region" description="Helical" evidence="9">
    <location>
        <begin position="88"/>
        <end position="109"/>
    </location>
</feature>
<dbReference type="AlphaFoldDB" id="A0A367YRB2"/>
<organism evidence="11 12">
    <name type="scientific">Desertihabitans brevis</name>
    <dbReference type="NCBI Taxonomy" id="2268447"/>
    <lineage>
        <taxon>Bacteria</taxon>
        <taxon>Bacillati</taxon>
        <taxon>Actinomycetota</taxon>
        <taxon>Actinomycetes</taxon>
        <taxon>Propionibacteriales</taxon>
        <taxon>Propionibacteriaceae</taxon>
        <taxon>Desertihabitans</taxon>
    </lineage>
</organism>
<keyword evidence="6" id="KW-0067">ATP-binding</keyword>
<dbReference type="Proteomes" id="UP000252770">
    <property type="component" value="Unassembled WGS sequence"/>
</dbReference>